<proteinExistence type="predicted"/>
<organism evidence="1 2">
    <name type="scientific">Lactuca saligna</name>
    <name type="common">Willowleaf lettuce</name>
    <dbReference type="NCBI Taxonomy" id="75948"/>
    <lineage>
        <taxon>Eukaryota</taxon>
        <taxon>Viridiplantae</taxon>
        <taxon>Streptophyta</taxon>
        <taxon>Embryophyta</taxon>
        <taxon>Tracheophyta</taxon>
        <taxon>Spermatophyta</taxon>
        <taxon>Magnoliopsida</taxon>
        <taxon>eudicotyledons</taxon>
        <taxon>Gunneridae</taxon>
        <taxon>Pentapetalae</taxon>
        <taxon>asterids</taxon>
        <taxon>campanulids</taxon>
        <taxon>Asterales</taxon>
        <taxon>Asteraceae</taxon>
        <taxon>Cichorioideae</taxon>
        <taxon>Cichorieae</taxon>
        <taxon>Lactucinae</taxon>
        <taxon>Lactuca</taxon>
    </lineage>
</organism>
<gene>
    <name evidence="1" type="ORF">LSALG_LOCUS13996</name>
</gene>
<evidence type="ECO:0000313" key="2">
    <source>
        <dbReference type="Proteomes" id="UP001177003"/>
    </source>
</evidence>
<dbReference type="EMBL" id="OX465078">
    <property type="protein sequence ID" value="CAI9273871.1"/>
    <property type="molecule type" value="Genomic_DNA"/>
</dbReference>
<protein>
    <submittedName>
        <fullName evidence="1">Uncharacterized protein</fullName>
    </submittedName>
</protein>
<name>A0AA35YH67_LACSI</name>
<evidence type="ECO:0000313" key="1">
    <source>
        <dbReference type="EMBL" id="CAI9273871.1"/>
    </source>
</evidence>
<dbReference type="Proteomes" id="UP001177003">
    <property type="component" value="Chromosome 2"/>
</dbReference>
<keyword evidence="2" id="KW-1185">Reference proteome</keyword>
<sequence>MMTRVRLWSCDGHRRLLTKDVRDAQRHRIYTHPQASALSFKSTLQQEARSSDGTGDGVVTSGVQRGWFLAGVCRRVAMCSSQVSPVFVRSGSPSRLHRPRKPIELTEQILPSYQKRPLRALSITQFCANSPDSKLGDEP</sequence>
<dbReference type="AlphaFoldDB" id="A0AA35YH67"/>
<accession>A0AA35YH67</accession>
<reference evidence="1" key="1">
    <citation type="submission" date="2023-04" db="EMBL/GenBank/DDBJ databases">
        <authorList>
            <person name="Vijverberg K."/>
            <person name="Xiong W."/>
            <person name="Schranz E."/>
        </authorList>
    </citation>
    <scope>NUCLEOTIDE SEQUENCE</scope>
</reference>